<dbReference type="RefSeq" id="WP_191141828.1">
    <property type="nucleotide sequence ID" value="NZ_JACXAH010000008.1"/>
</dbReference>
<name>A0A926NB43_9BACL</name>
<dbReference type="Gene3D" id="1.10.260.40">
    <property type="entry name" value="lambda repressor-like DNA-binding domains"/>
    <property type="match status" value="1"/>
</dbReference>
<dbReference type="Gene3D" id="1.25.40.10">
    <property type="entry name" value="Tetratricopeptide repeat domain"/>
    <property type="match status" value="2"/>
</dbReference>
<dbReference type="Pfam" id="PF13560">
    <property type="entry name" value="HTH_31"/>
    <property type="match status" value="1"/>
</dbReference>
<feature type="repeat" description="TPR" evidence="1">
    <location>
        <begin position="349"/>
        <end position="382"/>
    </location>
</feature>
<dbReference type="AlphaFoldDB" id="A0A926NB43"/>
<proteinExistence type="predicted"/>
<protein>
    <submittedName>
        <fullName evidence="3">Helix-turn-helix domain-containing protein</fullName>
    </submittedName>
</protein>
<dbReference type="CDD" id="cd00093">
    <property type="entry name" value="HTH_XRE"/>
    <property type="match status" value="1"/>
</dbReference>
<dbReference type="SUPFAM" id="SSF48452">
    <property type="entry name" value="TPR-like"/>
    <property type="match status" value="2"/>
</dbReference>
<dbReference type="EMBL" id="JACXAH010000008">
    <property type="protein sequence ID" value="MBD1372035.1"/>
    <property type="molecule type" value="Genomic_DNA"/>
</dbReference>
<keyword evidence="1" id="KW-0802">TPR repeat</keyword>
<evidence type="ECO:0000259" key="2">
    <source>
        <dbReference type="PROSITE" id="PS50943"/>
    </source>
</evidence>
<keyword evidence="4" id="KW-1185">Reference proteome</keyword>
<dbReference type="SMART" id="SM00028">
    <property type="entry name" value="TPR"/>
    <property type="match status" value="5"/>
</dbReference>
<evidence type="ECO:0000313" key="4">
    <source>
        <dbReference type="Proteomes" id="UP000661691"/>
    </source>
</evidence>
<reference evidence="3" key="1">
    <citation type="submission" date="2020-09" db="EMBL/GenBank/DDBJ databases">
        <title>A novel bacterium of genus Hazenella, isolated from South China Sea.</title>
        <authorList>
            <person name="Huang H."/>
            <person name="Mo K."/>
            <person name="Hu Y."/>
        </authorList>
    </citation>
    <scope>NUCLEOTIDE SEQUENCE</scope>
    <source>
        <strain evidence="3">IB182357</strain>
    </source>
</reference>
<dbReference type="SMART" id="SM00530">
    <property type="entry name" value="HTH_XRE"/>
    <property type="match status" value="1"/>
</dbReference>
<sequence>MKTFHSVIRQKIGQYLRQLRDEQKLSLDQVAKLTGVNRNKLNRIEHGHKVGRSDDGYLHHITQFANVLGGDIQSLGITEIDHINFKVFNTKDRTKTEYMFNSIEHKIELEHQMGINLHSMEQLDKLDFNRNSGYGIMYFYLRGLFQYHKGNYERAENELMKALNINKHYPDFQYLNMTAVCHHTISQIMYYKGDIESALEEIEKALLGYEYESKAEDAPPLQRTSTYWAILINKASYLEELKRYYECDEVINRLITHIDQMIDKYKTGVYELKAKLEYRRKHYESAVESSLLGISYALCSSHFRKYLSICNVLGNILMEVNDLDLAESSYKAVIELSSALDEQYISNTVHAYVSLGKLMFKQGEFGKAMEYYQSGTNICMQKKYSGGKYIELLVAIGDLMYRMKESQKAIQYFEEVNYIIKHKHRLKLEYVEVYFKLSMCYIGIDANKEQEYMRIYQKLKDPFHY</sequence>
<dbReference type="Proteomes" id="UP000661691">
    <property type="component" value="Unassembled WGS sequence"/>
</dbReference>
<dbReference type="InterPro" id="IPR010982">
    <property type="entry name" value="Lambda_DNA-bd_dom_sf"/>
</dbReference>
<dbReference type="InterPro" id="IPR011990">
    <property type="entry name" value="TPR-like_helical_dom_sf"/>
</dbReference>
<organism evidence="3 4">
    <name type="scientific">Polycladospora coralii</name>
    <dbReference type="NCBI Taxonomy" id="2771432"/>
    <lineage>
        <taxon>Bacteria</taxon>
        <taxon>Bacillati</taxon>
        <taxon>Bacillota</taxon>
        <taxon>Bacilli</taxon>
        <taxon>Bacillales</taxon>
        <taxon>Thermoactinomycetaceae</taxon>
        <taxon>Polycladospora</taxon>
    </lineage>
</organism>
<dbReference type="GO" id="GO:0003677">
    <property type="term" value="F:DNA binding"/>
    <property type="evidence" value="ECO:0007669"/>
    <property type="project" value="InterPro"/>
</dbReference>
<dbReference type="PROSITE" id="PS50005">
    <property type="entry name" value="TPR"/>
    <property type="match status" value="1"/>
</dbReference>
<dbReference type="InterPro" id="IPR019734">
    <property type="entry name" value="TPR_rpt"/>
</dbReference>
<evidence type="ECO:0000256" key="1">
    <source>
        <dbReference type="PROSITE-ProRule" id="PRU00339"/>
    </source>
</evidence>
<gene>
    <name evidence="3" type="ORF">IC620_06635</name>
</gene>
<dbReference type="InterPro" id="IPR001387">
    <property type="entry name" value="Cro/C1-type_HTH"/>
</dbReference>
<feature type="domain" description="HTH cro/C1-type" evidence="2">
    <location>
        <begin position="16"/>
        <end position="47"/>
    </location>
</feature>
<evidence type="ECO:0000313" key="3">
    <source>
        <dbReference type="EMBL" id="MBD1372035.1"/>
    </source>
</evidence>
<accession>A0A926NB43</accession>
<dbReference type="SUPFAM" id="SSF47413">
    <property type="entry name" value="lambda repressor-like DNA-binding domains"/>
    <property type="match status" value="1"/>
</dbReference>
<comment type="caution">
    <text evidence="3">The sequence shown here is derived from an EMBL/GenBank/DDBJ whole genome shotgun (WGS) entry which is preliminary data.</text>
</comment>
<dbReference type="PROSITE" id="PS50943">
    <property type="entry name" value="HTH_CROC1"/>
    <property type="match status" value="1"/>
</dbReference>
<dbReference type="Pfam" id="PF13181">
    <property type="entry name" value="TPR_8"/>
    <property type="match status" value="2"/>
</dbReference>